<evidence type="ECO:0000256" key="1">
    <source>
        <dbReference type="ARBA" id="ARBA00004123"/>
    </source>
</evidence>
<evidence type="ECO:0000256" key="3">
    <source>
        <dbReference type="ARBA" id="ARBA00023125"/>
    </source>
</evidence>
<feature type="region of interest" description="Disordered" evidence="6">
    <location>
        <begin position="241"/>
        <end position="262"/>
    </location>
</feature>
<keyword evidence="4" id="KW-0804">Transcription</keyword>
<evidence type="ECO:0000256" key="5">
    <source>
        <dbReference type="ARBA" id="ARBA00023242"/>
    </source>
</evidence>
<evidence type="ECO:0000256" key="6">
    <source>
        <dbReference type="SAM" id="MobiDB-lite"/>
    </source>
</evidence>
<dbReference type="InterPro" id="IPR011598">
    <property type="entry name" value="bHLH_dom"/>
</dbReference>
<protein>
    <submittedName>
        <fullName evidence="8">BHLH domain-containing protein</fullName>
    </submittedName>
</protein>
<dbReference type="SUPFAM" id="SSF47459">
    <property type="entry name" value="HLH, helix-loop-helix DNA-binding domain"/>
    <property type="match status" value="1"/>
</dbReference>
<accession>A0A5K3FDY7</accession>
<feature type="region of interest" description="Disordered" evidence="6">
    <location>
        <begin position="302"/>
        <end position="362"/>
    </location>
</feature>
<name>A0A5K3FDY7_MESCO</name>
<dbReference type="WBParaSite" id="MCU_007071-RC">
    <property type="protein sequence ID" value="MCU_007071-RC"/>
    <property type="gene ID" value="MCU_007071"/>
</dbReference>
<reference evidence="8" key="1">
    <citation type="submission" date="2019-11" db="UniProtKB">
        <authorList>
            <consortium name="WormBaseParasite"/>
        </authorList>
    </citation>
    <scope>IDENTIFICATION</scope>
</reference>
<comment type="subcellular location">
    <subcellularLocation>
        <location evidence="1">Nucleus</location>
    </subcellularLocation>
</comment>
<dbReference type="PROSITE" id="PS50888">
    <property type="entry name" value="BHLH"/>
    <property type="match status" value="1"/>
</dbReference>
<dbReference type="AlphaFoldDB" id="A0A5K3FDY7"/>
<dbReference type="Gene3D" id="4.10.280.10">
    <property type="entry name" value="Helix-loop-helix DNA-binding domain"/>
    <property type="match status" value="1"/>
</dbReference>
<dbReference type="SMART" id="SM00353">
    <property type="entry name" value="HLH"/>
    <property type="match status" value="1"/>
</dbReference>
<evidence type="ECO:0000256" key="2">
    <source>
        <dbReference type="ARBA" id="ARBA00023015"/>
    </source>
</evidence>
<proteinExistence type="predicted"/>
<feature type="compositionally biased region" description="Polar residues" evidence="6">
    <location>
        <begin position="348"/>
        <end position="362"/>
    </location>
</feature>
<feature type="region of interest" description="Disordered" evidence="6">
    <location>
        <begin position="40"/>
        <end position="149"/>
    </location>
</feature>
<keyword evidence="3" id="KW-0238">DNA-binding</keyword>
<dbReference type="GO" id="GO:0046983">
    <property type="term" value="F:protein dimerization activity"/>
    <property type="evidence" value="ECO:0007669"/>
    <property type="project" value="InterPro"/>
</dbReference>
<dbReference type="GO" id="GO:0005667">
    <property type="term" value="C:transcription regulator complex"/>
    <property type="evidence" value="ECO:0007669"/>
    <property type="project" value="TreeGrafter"/>
</dbReference>
<keyword evidence="2" id="KW-0805">Transcription regulation</keyword>
<feature type="compositionally biased region" description="Gly residues" evidence="6">
    <location>
        <begin position="63"/>
        <end position="74"/>
    </location>
</feature>
<feature type="domain" description="BHLH" evidence="7">
    <location>
        <begin position="139"/>
        <end position="192"/>
    </location>
</feature>
<sequence length="362" mass="37975">MVAGGFGLSPARTVDSSNLNEKIDSPLTGRALVAPDGAFDPVARASLPGGNGGCGRGSRRGSAMGGSGGGGGGGGKRRNTTPTPGPYPTMGGGGGGGGGGEVHHSLAPPPSVGTDSEGANSLDGRDDETPEQKAEREKSRRQANNARERLRVREINDAFKELGQMINLHTGNSQPLTKLMILQQAVTVISSLEHEVRERNLNPKQACLRRREEEKSEDAAGLHCSSDYTEKLPLESQTGQVSLSSSAPAPYDHGMYQQSTYPPNMGSMGYPTLYTTYPQPLSHDWSGQRTPGDAVVSAYRQPFLPSTNTPGQPPSKQARLLKPDFSLTDSDDPVGGYSGESQGDAETESLSKNPSSDVSVSP</sequence>
<dbReference type="InterPro" id="IPR036638">
    <property type="entry name" value="HLH_DNA-bd_sf"/>
</dbReference>
<evidence type="ECO:0000256" key="4">
    <source>
        <dbReference type="ARBA" id="ARBA00023163"/>
    </source>
</evidence>
<dbReference type="PANTHER" id="PTHR11793">
    <property type="entry name" value="BASIC HELIX-LOOP-HELIX TRANSCRIPTION FACTOR"/>
    <property type="match status" value="1"/>
</dbReference>
<dbReference type="PANTHER" id="PTHR11793:SF13">
    <property type="entry name" value="PROTEIN DAUGHTERLESS"/>
    <property type="match status" value="1"/>
</dbReference>
<dbReference type="GO" id="GO:0000978">
    <property type="term" value="F:RNA polymerase II cis-regulatory region sequence-specific DNA binding"/>
    <property type="evidence" value="ECO:0007669"/>
    <property type="project" value="TreeGrafter"/>
</dbReference>
<evidence type="ECO:0000259" key="7">
    <source>
        <dbReference type="PROSITE" id="PS50888"/>
    </source>
</evidence>
<dbReference type="CDD" id="cd18945">
    <property type="entry name" value="bHLH_E-protein_TCF4_E2-2"/>
    <property type="match status" value="1"/>
</dbReference>
<feature type="compositionally biased region" description="Basic and acidic residues" evidence="6">
    <location>
        <begin position="130"/>
        <end position="149"/>
    </location>
</feature>
<dbReference type="GO" id="GO:0000981">
    <property type="term" value="F:DNA-binding transcription factor activity, RNA polymerase II-specific"/>
    <property type="evidence" value="ECO:0007669"/>
    <property type="project" value="TreeGrafter"/>
</dbReference>
<organism evidence="8">
    <name type="scientific">Mesocestoides corti</name>
    <name type="common">Flatworm</name>
    <dbReference type="NCBI Taxonomy" id="53468"/>
    <lineage>
        <taxon>Eukaryota</taxon>
        <taxon>Metazoa</taxon>
        <taxon>Spiralia</taxon>
        <taxon>Lophotrochozoa</taxon>
        <taxon>Platyhelminthes</taxon>
        <taxon>Cestoda</taxon>
        <taxon>Eucestoda</taxon>
        <taxon>Cyclophyllidea</taxon>
        <taxon>Mesocestoididae</taxon>
        <taxon>Mesocestoides</taxon>
    </lineage>
</organism>
<dbReference type="Pfam" id="PF00010">
    <property type="entry name" value="HLH"/>
    <property type="match status" value="1"/>
</dbReference>
<feature type="region of interest" description="Disordered" evidence="6">
    <location>
        <begin position="1"/>
        <end position="23"/>
    </location>
</feature>
<evidence type="ECO:0000313" key="8">
    <source>
        <dbReference type="WBParaSite" id="MCU_007071-RC"/>
    </source>
</evidence>
<feature type="compositionally biased region" description="Gly residues" evidence="6">
    <location>
        <begin position="90"/>
        <end position="100"/>
    </location>
</feature>
<dbReference type="InterPro" id="IPR051098">
    <property type="entry name" value="NeuroDiff_E-box_TFs"/>
</dbReference>
<keyword evidence="5" id="KW-0539">Nucleus</keyword>
<dbReference type="GO" id="GO:0000785">
    <property type="term" value="C:chromatin"/>
    <property type="evidence" value="ECO:0007669"/>
    <property type="project" value="TreeGrafter"/>
</dbReference>
<dbReference type="GO" id="GO:0005634">
    <property type="term" value="C:nucleus"/>
    <property type="evidence" value="ECO:0007669"/>
    <property type="project" value="UniProtKB-SubCell"/>
</dbReference>